<sequence>MRLKASTFFTRIRRIQGCRVVWSCEGGGINTGRKCLLGIRSFSLRLQTICSKNTNTPKMKAVFAVLALFAIIAAAFAQQGAPKETLKGAEAVYLASPYAYGGYGGYGSYSAYGAYPYASAYGAYPTAYSGYYYR</sequence>
<dbReference type="EMBL" id="OE844165">
    <property type="protein sequence ID" value="CAD7604887.1"/>
    <property type="molecule type" value="Genomic_DNA"/>
</dbReference>
<evidence type="ECO:0000313" key="2">
    <source>
        <dbReference type="EMBL" id="CAD7604887.1"/>
    </source>
</evidence>
<keyword evidence="1" id="KW-0472">Membrane</keyword>
<keyword evidence="1" id="KW-0812">Transmembrane</keyword>
<feature type="transmembrane region" description="Helical" evidence="1">
    <location>
        <begin position="61"/>
        <end position="77"/>
    </location>
</feature>
<gene>
    <name evidence="2" type="ORF">TGEB3V08_LOCUS9295</name>
</gene>
<accession>A0A7R9PQI7</accession>
<keyword evidence="1" id="KW-1133">Transmembrane helix</keyword>
<protein>
    <submittedName>
        <fullName evidence="2">Uncharacterized protein</fullName>
    </submittedName>
</protein>
<organism evidence="2">
    <name type="scientific">Timema genevievae</name>
    <name type="common">Walking stick</name>
    <dbReference type="NCBI Taxonomy" id="629358"/>
    <lineage>
        <taxon>Eukaryota</taxon>
        <taxon>Metazoa</taxon>
        <taxon>Ecdysozoa</taxon>
        <taxon>Arthropoda</taxon>
        <taxon>Hexapoda</taxon>
        <taxon>Insecta</taxon>
        <taxon>Pterygota</taxon>
        <taxon>Neoptera</taxon>
        <taxon>Polyneoptera</taxon>
        <taxon>Phasmatodea</taxon>
        <taxon>Timematodea</taxon>
        <taxon>Timematoidea</taxon>
        <taxon>Timematidae</taxon>
        <taxon>Timema</taxon>
    </lineage>
</organism>
<reference evidence="2" key="1">
    <citation type="submission" date="2020-11" db="EMBL/GenBank/DDBJ databases">
        <authorList>
            <person name="Tran Van P."/>
        </authorList>
    </citation>
    <scope>NUCLEOTIDE SEQUENCE</scope>
</reference>
<name>A0A7R9PQI7_TIMGE</name>
<dbReference type="AlphaFoldDB" id="A0A7R9PQI7"/>
<evidence type="ECO:0000256" key="1">
    <source>
        <dbReference type="SAM" id="Phobius"/>
    </source>
</evidence>
<proteinExistence type="predicted"/>